<reference evidence="2 3" key="1">
    <citation type="submission" date="2024-05" db="EMBL/GenBank/DDBJ databases">
        <title>Genetic variation in Jamaican populations of the coffee berry borer (Hypothenemus hampei).</title>
        <authorList>
            <person name="Errbii M."/>
            <person name="Myrie A."/>
        </authorList>
    </citation>
    <scope>NUCLEOTIDE SEQUENCE [LARGE SCALE GENOMIC DNA]</scope>
    <source>
        <strain evidence="2">JA-Hopewell-2020-01-JO</strain>
        <tissue evidence="2">Whole body</tissue>
    </source>
</reference>
<sequence length="135" mass="15203">MGFFLCTVSDYVIAMFELRAAASKRIVGGDGKQSSWHQGEGHDRRQKREADERHLFAAPGEGLRVVSEGLLDPLILKDLDSLITYIKSFKFIFYLWSNGRLVGSLVYGRVGQETRGVQQQEAEAQTLNLRGTLKR</sequence>
<proteinExistence type="predicted"/>
<feature type="non-terminal residue" evidence="2">
    <location>
        <position position="135"/>
    </location>
</feature>
<dbReference type="Proteomes" id="UP001566132">
    <property type="component" value="Unassembled WGS sequence"/>
</dbReference>
<evidence type="ECO:0000256" key="1">
    <source>
        <dbReference type="SAM" id="MobiDB-lite"/>
    </source>
</evidence>
<comment type="caution">
    <text evidence="2">The sequence shown here is derived from an EMBL/GenBank/DDBJ whole genome shotgun (WGS) entry which is preliminary data.</text>
</comment>
<evidence type="ECO:0000313" key="2">
    <source>
        <dbReference type="EMBL" id="KAL1492671.1"/>
    </source>
</evidence>
<organism evidence="2 3">
    <name type="scientific">Hypothenemus hampei</name>
    <name type="common">Coffee berry borer</name>
    <dbReference type="NCBI Taxonomy" id="57062"/>
    <lineage>
        <taxon>Eukaryota</taxon>
        <taxon>Metazoa</taxon>
        <taxon>Ecdysozoa</taxon>
        <taxon>Arthropoda</taxon>
        <taxon>Hexapoda</taxon>
        <taxon>Insecta</taxon>
        <taxon>Pterygota</taxon>
        <taxon>Neoptera</taxon>
        <taxon>Endopterygota</taxon>
        <taxon>Coleoptera</taxon>
        <taxon>Polyphaga</taxon>
        <taxon>Cucujiformia</taxon>
        <taxon>Curculionidae</taxon>
        <taxon>Scolytinae</taxon>
        <taxon>Hypothenemus</taxon>
    </lineage>
</organism>
<accession>A0ABD1EHN7</accession>
<feature type="compositionally biased region" description="Basic and acidic residues" evidence="1">
    <location>
        <begin position="39"/>
        <end position="51"/>
    </location>
</feature>
<name>A0ABD1EHN7_HYPHA</name>
<feature type="region of interest" description="Disordered" evidence="1">
    <location>
        <begin position="29"/>
        <end position="51"/>
    </location>
</feature>
<evidence type="ECO:0000313" key="3">
    <source>
        <dbReference type="Proteomes" id="UP001566132"/>
    </source>
</evidence>
<keyword evidence="3" id="KW-1185">Reference proteome</keyword>
<dbReference type="EMBL" id="JBDJPC010000008">
    <property type="protein sequence ID" value="KAL1492671.1"/>
    <property type="molecule type" value="Genomic_DNA"/>
</dbReference>
<gene>
    <name evidence="2" type="ORF">ABEB36_010895</name>
</gene>
<protein>
    <submittedName>
        <fullName evidence="2">Uncharacterized protein</fullName>
    </submittedName>
</protein>
<dbReference type="AlphaFoldDB" id="A0ABD1EHN7"/>